<proteinExistence type="predicted"/>
<keyword evidence="2" id="KW-1185">Reference proteome</keyword>
<evidence type="ECO:0000313" key="1">
    <source>
        <dbReference type="EMBL" id="RGE89739.1"/>
    </source>
</evidence>
<comment type="caution">
    <text evidence="1">The sequence shown here is derived from an EMBL/GenBank/DDBJ whole genome shotgun (WGS) entry which is preliminary data.</text>
</comment>
<name>A0A3E3K510_9FIRM</name>
<organism evidence="1 2">
    <name type="scientific">Sellimonas intestinalis</name>
    <dbReference type="NCBI Taxonomy" id="1653434"/>
    <lineage>
        <taxon>Bacteria</taxon>
        <taxon>Bacillati</taxon>
        <taxon>Bacillota</taxon>
        <taxon>Clostridia</taxon>
        <taxon>Lachnospirales</taxon>
        <taxon>Lachnospiraceae</taxon>
        <taxon>Sellimonas</taxon>
    </lineage>
</organism>
<dbReference type="GeneID" id="97193046"/>
<sequence>MTSSYTRALQTAAILSREQDFPIRVETDLYQWVANKNYTYETDERA</sequence>
<dbReference type="Proteomes" id="UP000261080">
    <property type="component" value="Unassembled WGS sequence"/>
</dbReference>
<gene>
    <name evidence="1" type="ORF">DW016_00185</name>
</gene>
<protein>
    <submittedName>
        <fullName evidence="1">Histidine phosphatase family protein</fullName>
    </submittedName>
</protein>
<dbReference type="AlphaFoldDB" id="A0A3E3K510"/>
<evidence type="ECO:0000313" key="2">
    <source>
        <dbReference type="Proteomes" id="UP000261080"/>
    </source>
</evidence>
<dbReference type="InterPro" id="IPR029033">
    <property type="entry name" value="His_PPase_superfam"/>
</dbReference>
<dbReference type="SUPFAM" id="SSF53254">
    <property type="entry name" value="Phosphoglycerate mutase-like"/>
    <property type="match status" value="1"/>
</dbReference>
<dbReference type="OrthoDB" id="9782128at2"/>
<reference evidence="1 2" key="1">
    <citation type="submission" date="2018-08" db="EMBL/GenBank/DDBJ databases">
        <title>A genome reference for cultivated species of the human gut microbiota.</title>
        <authorList>
            <person name="Zou Y."/>
            <person name="Xue W."/>
            <person name="Luo G."/>
        </authorList>
    </citation>
    <scope>NUCLEOTIDE SEQUENCE [LARGE SCALE GENOMIC DNA]</scope>
    <source>
        <strain evidence="1 2">AF37-2AT</strain>
    </source>
</reference>
<dbReference type="EMBL" id="QVLX01000001">
    <property type="protein sequence ID" value="RGE89739.1"/>
    <property type="molecule type" value="Genomic_DNA"/>
</dbReference>
<dbReference type="Gene3D" id="3.40.50.1240">
    <property type="entry name" value="Phosphoglycerate mutase-like"/>
    <property type="match status" value="1"/>
</dbReference>
<dbReference type="RefSeq" id="WP_117493170.1">
    <property type="nucleotide sequence ID" value="NZ_CALBAT010000008.1"/>
</dbReference>
<accession>A0A3E3K510</accession>